<evidence type="ECO:0008006" key="4">
    <source>
        <dbReference type="Google" id="ProtNLM"/>
    </source>
</evidence>
<reference evidence="3" key="1">
    <citation type="journal article" date="2019" name="Int. J. Syst. Evol. Microbiol.">
        <title>The Global Catalogue of Microorganisms (GCM) 10K type strain sequencing project: providing services to taxonomists for standard genome sequencing and annotation.</title>
        <authorList>
            <consortium name="The Broad Institute Genomics Platform"/>
            <consortium name="The Broad Institute Genome Sequencing Center for Infectious Disease"/>
            <person name="Wu L."/>
            <person name="Ma J."/>
        </authorList>
    </citation>
    <scope>NUCLEOTIDE SEQUENCE [LARGE SCALE GENOMIC DNA]</scope>
    <source>
        <strain evidence="3">JCM 19635</strain>
    </source>
</reference>
<dbReference type="Gene3D" id="2.40.70.10">
    <property type="entry name" value="Acid Proteases"/>
    <property type="match status" value="1"/>
</dbReference>
<dbReference type="Proteomes" id="UP001596513">
    <property type="component" value="Unassembled WGS sequence"/>
</dbReference>
<keyword evidence="1" id="KW-0472">Membrane</keyword>
<dbReference type="InterPro" id="IPR001969">
    <property type="entry name" value="Aspartic_peptidase_AS"/>
</dbReference>
<dbReference type="EMBL" id="JBHTEK010000001">
    <property type="protein sequence ID" value="MFC7670018.1"/>
    <property type="molecule type" value="Genomic_DNA"/>
</dbReference>
<accession>A0ABW2U924</accession>
<keyword evidence="3" id="KW-1185">Reference proteome</keyword>
<dbReference type="PROSITE" id="PS00141">
    <property type="entry name" value="ASP_PROTEASE"/>
    <property type="match status" value="1"/>
</dbReference>
<sequence>MKALPKILLAIFALFVLSGIGGYFYMSKKFQAPANQLIVSQLPATGTFAWEADTVDHRAMPHAALLVPVSLPGCPRTCYLQFDTGAPYSLLKSNALDALRAKYPATRSALLADADTIRNFTFALGHGQVLARKIRVRPYASAATLPADSTAPFVIGTLGADLLDGRVLVIDYARQRFTLSASVPDSLLRRTAFVPLEFKERRVLLNVGLQGQPQQLLFDSGSSAFALLTS</sequence>
<protein>
    <recommendedName>
        <fullName evidence="4">Peptidase A2 domain-containing protein</fullName>
    </recommendedName>
</protein>
<feature type="transmembrane region" description="Helical" evidence="1">
    <location>
        <begin position="7"/>
        <end position="26"/>
    </location>
</feature>
<name>A0ABW2U924_9BACT</name>
<dbReference type="RefSeq" id="WP_380205489.1">
    <property type="nucleotide sequence ID" value="NZ_JBHTEK010000001.1"/>
</dbReference>
<evidence type="ECO:0000256" key="1">
    <source>
        <dbReference type="SAM" id="Phobius"/>
    </source>
</evidence>
<evidence type="ECO:0000313" key="2">
    <source>
        <dbReference type="EMBL" id="MFC7670018.1"/>
    </source>
</evidence>
<proteinExistence type="predicted"/>
<organism evidence="2 3">
    <name type="scientific">Hymenobacter humi</name>
    <dbReference type="NCBI Taxonomy" id="1411620"/>
    <lineage>
        <taxon>Bacteria</taxon>
        <taxon>Pseudomonadati</taxon>
        <taxon>Bacteroidota</taxon>
        <taxon>Cytophagia</taxon>
        <taxon>Cytophagales</taxon>
        <taxon>Hymenobacteraceae</taxon>
        <taxon>Hymenobacter</taxon>
    </lineage>
</organism>
<comment type="caution">
    <text evidence="2">The sequence shown here is derived from an EMBL/GenBank/DDBJ whole genome shotgun (WGS) entry which is preliminary data.</text>
</comment>
<gene>
    <name evidence="2" type="ORF">ACFQT0_23600</name>
</gene>
<keyword evidence="1" id="KW-0812">Transmembrane</keyword>
<keyword evidence="1" id="KW-1133">Transmembrane helix</keyword>
<evidence type="ECO:0000313" key="3">
    <source>
        <dbReference type="Proteomes" id="UP001596513"/>
    </source>
</evidence>
<dbReference type="InterPro" id="IPR021109">
    <property type="entry name" value="Peptidase_aspartic_dom_sf"/>
</dbReference>